<evidence type="ECO:0000313" key="2">
    <source>
        <dbReference type="Proteomes" id="UP001589789"/>
    </source>
</evidence>
<accession>A0ABV6J0I4</accession>
<reference evidence="1 2" key="1">
    <citation type="submission" date="2024-09" db="EMBL/GenBank/DDBJ databases">
        <authorList>
            <person name="Sun Q."/>
            <person name="Mori K."/>
        </authorList>
    </citation>
    <scope>NUCLEOTIDE SEQUENCE [LARGE SCALE GENOMIC DNA]</scope>
    <source>
        <strain evidence="1 2">CCM 7468</strain>
    </source>
</reference>
<dbReference type="RefSeq" id="WP_377056715.1">
    <property type="nucleotide sequence ID" value="NZ_JBHLVZ010000110.1"/>
</dbReference>
<dbReference type="Proteomes" id="UP001589789">
    <property type="component" value="Unassembled WGS sequence"/>
</dbReference>
<gene>
    <name evidence="1" type="ORF">ACFFIC_28155</name>
</gene>
<dbReference type="Gene3D" id="3.40.190.150">
    <property type="entry name" value="Bordetella uptake gene, domain 1"/>
    <property type="match status" value="1"/>
</dbReference>
<sequence>MKAFAGPDARHRLLRSALCAPAALLLGRDVAAQAPGPVTIVVPATPGTSQHVLARLLAPFLQRRLGQTAIGENRPDASGNIGTQHVCGRAIRGLALRDPAGRHPHPMTTSPNEATGIARVCGLGHLTLETPDLPRKLDHFMHVVGLSVMTHGRDAAWLAGPDGQPALVLRAGAALRPARLSLRLGADAAPAEVLRDLRNRGLRAMRRHDTGPGLPEAVAFVDPNGPEVELHLGHAPAAAPVRPEGGVVPEKLGYVDLLRAGPAG</sequence>
<dbReference type="InterPro" id="IPR042100">
    <property type="entry name" value="Bug_dom1"/>
</dbReference>
<protein>
    <recommendedName>
        <fullName evidence="3">VOC domain-containing protein</fullName>
    </recommendedName>
</protein>
<comment type="caution">
    <text evidence="1">The sequence shown here is derived from an EMBL/GenBank/DDBJ whole genome shotgun (WGS) entry which is preliminary data.</text>
</comment>
<keyword evidence="2" id="KW-1185">Reference proteome</keyword>
<dbReference type="InterPro" id="IPR029068">
    <property type="entry name" value="Glyas_Bleomycin-R_OHBP_Dase"/>
</dbReference>
<dbReference type="Gene3D" id="3.10.180.10">
    <property type="entry name" value="2,3-Dihydroxybiphenyl 1,2-Dioxygenase, domain 1"/>
    <property type="match status" value="1"/>
</dbReference>
<dbReference type="EMBL" id="JBHLVZ010000110">
    <property type="protein sequence ID" value="MFC0389388.1"/>
    <property type="molecule type" value="Genomic_DNA"/>
</dbReference>
<proteinExistence type="predicted"/>
<dbReference type="SUPFAM" id="SSF54593">
    <property type="entry name" value="Glyoxalase/Bleomycin resistance protein/Dihydroxybiphenyl dioxygenase"/>
    <property type="match status" value="1"/>
</dbReference>
<evidence type="ECO:0000313" key="1">
    <source>
        <dbReference type="EMBL" id="MFC0389388.1"/>
    </source>
</evidence>
<evidence type="ECO:0008006" key="3">
    <source>
        <dbReference type="Google" id="ProtNLM"/>
    </source>
</evidence>
<name>A0ABV6J0I4_9PROT</name>
<organism evidence="1 2">
    <name type="scientific">Muricoccus vinaceus</name>
    <dbReference type="NCBI Taxonomy" id="424704"/>
    <lineage>
        <taxon>Bacteria</taxon>
        <taxon>Pseudomonadati</taxon>
        <taxon>Pseudomonadota</taxon>
        <taxon>Alphaproteobacteria</taxon>
        <taxon>Acetobacterales</taxon>
        <taxon>Roseomonadaceae</taxon>
        <taxon>Muricoccus</taxon>
    </lineage>
</organism>